<reference evidence="3" key="1">
    <citation type="journal article" date="2019" name="Int. J. Syst. Evol. Microbiol.">
        <title>The Global Catalogue of Microorganisms (GCM) 10K type strain sequencing project: providing services to taxonomists for standard genome sequencing and annotation.</title>
        <authorList>
            <consortium name="The Broad Institute Genomics Platform"/>
            <consortium name="The Broad Institute Genome Sequencing Center for Infectious Disease"/>
            <person name="Wu L."/>
            <person name="Ma J."/>
        </authorList>
    </citation>
    <scope>NUCLEOTIDE SEQUENCE [LARGE SCALE GENOMIC DNA]</scope>
    <source>
        <strain evidence="3">JCM 4253</strain>
    </source>
</reference>
<feature type="signal peptide" evidence="1">
    <location>
        <begin position="1"/>
        <end position="27"/>
    </location>
</feature>
<accession>A0A919C5I5</accession>
<protein>
    <recommendedName>
        <fullName evidence="4">Phospholipase A2-like protein</fullName>
    </recommendedName>
</protein>
<dbReference type="Pfam" id="PF09056">
    <property type="entry name" value="Phospholip_A2_3"/>
    <property type="match status" value="1"/>
</dbReference>
<dbReference type="SUPFAM" id="SSF48619">
    <property type="entry name" value="Phospholipase A2, PLA2"/>
    <property type="match status" value="1"/>
</dbReference>
<proteinExistence type="predicted"/>
<evidence type="ECO:0000313" key="2">
    <source>
        <dbReference type="EMBL" id="GHG54543.1"/>
    </source>
</evidence>
<evidence type="ECO:0008006" key="4">
    <source>
        <dbReference type="Google" id="ProtNLM"/>
    </source>
</evidence>
<dbReference type="GO" id="GO:0050482">
    <property type="term" value="P:arachidonate secretion"/>
    <property type="evidence" value="ECO:0007669"/>
    <property type="project" value="InterPro"/>
</dbReference>
<comment type="caution">
    <text evidence="2">The sequence shown here is derived from an EMBL/GenBank/DDBJ whole genome shotgun (WGS) entry which is preliminary data.</text>
</comment>
<dbReference type="Proteomes" id="UP000619355">
    <property type="component" value="Unassembled WGS sequence"/>
</dbReference>
<keyword evidence="3" id="KW-1185">Reference proteome</keyword>
<keyword evidence="1" id="KW-0732">Signal</keyword>
<dbReference type="RefSeq" id="WP_189983331.1">
    <property type="nucleotide sequence ID" value="NZ_BNBF01000011.1"/>
</dbReference>
<organism evidence="2 3">
    <name type="scientific">Streptomyces capoamus</name>
    <dbReference type="NCBI Taxonomy" id="68183"/>
    <lineage>
        <taxon>Bacteria</taxon>
        <taxon>Bacillati</taxon>
        <taxon>Actinomycetota</taxon>
        <taxon>Actinomycetes</taxon>
        <taxon>Kitasatosporales</taxon>
        <taxon>Streptomycetaceae</taxon>
        <taxon>Streptomyces</taxon>
    </lineage>
</organism>
<evidence type="ECO:0000313" key="3">
    <source>
        <dbReference type="Proteomes" id="UP000619355"/>
    </source>
</evidence>
<evidence type="ECO:0000256" key="1">
    <source>
        <dbReference type="SAM" id="SignalP"/>
    </source>
</evidence>
<dbReference type="GO" id="GO:0006644">
    <property type="term" value="P:phospholipid metabolic process"/>
    <property type="evidence" value="ECO:0007669"/>
    <property type="project" value="InterPro"/>
</dbReference>
<gene>
    <name evidence="2" type="ORF">GCM10018980_39250</name>
</gene>
<dbReference type="GO" id="GO:0004623">
    <property type="term" value="F:phospholipase A2 activity"/>
    <property type="evidence" value="ECO:0007669"/>
    <property type="project" value="InterPro"/>
</dbReference>
<dbReference type="EMBL" id="BNBF01000011">
    <property type="protein sequence ID" value="GHG54543.1"/>
    <property type="molecule type" value="Genomic_DNA"/>
</dbReference>
<dbReference type="InterPro" id="IPR015141">
    <property type="entry name" value="PLipase_A2_prok/fun"/>
</dbReference>
<dbReference type="AlphaFoldDB" id="A0A919C5I5"/>
<sequence>MTKLRTALSAIALSGAVLAVGAAPALADSAPAGSVSPSVTASLTKAQKLSKLKNLTEDSNASTGRWLDAMNQHLAHKQSIEKYKFNWKTDYCTHARDTLPGGYDFKMACWRHDFGYRNYKGLIGNYYFKKNGHKKRVDKALLRDLYSACDYKPWADPLPPSERSRLRAACRKTAKTYYDAVSAAG</sequence>
<dbReference type="Gene3D" id="1.20.90.10">
    <property type="entry name" value="Phospholipase A2 domain"/>
    <property type="match status" value="1"/>
</dbReference>
<feature type="chain" id="PRO_5037018893" description="Phospholipase A2-like protein" evidence="1">
    <location>
        <begin position="28"/>
        <end position="185"/>
    </location>
</feature>
<name>A0A919C5I5_9ACTN</name>
<dbReference type="InterPro" id="IPR036444">
    <property type="entry name" value="PLipase_A2_dom_sf"/>
</dbReference>